<comment type="caution">
    <text evidence="7">The sequence shown here is derived from an EMBL/GenBank/DDBJ whole genome shotgun (WGS) entry which is preliminary data.</text>
</comment>
<dbReference type="Pfam" id="PF19018">
    <property type="entry name" value="Vanin_C"/>
    <property type="match status" value="1"/>
</dbReference>
<evidence type="ECO:0000259" key="6">
    <source>
        <dbReference type="PROSITE" id="PS50263"/>
    </source>
</evidence>
<dbReference type="Proteomes" id="UP001059596">
    <property type="component" value="Unassembled WGS sequence"/>
</dbReference>
<proteinExistence type="inferred from homology"/>
<dbReference type="CDD" id="cd07567">
    <property type="entry name" value="biotinidase_like"/>
    <property type="match status" value="1"/>
</dbReference>
<dbReference type="AlphaFoldDB" id="A0A9P9YBQ6"/>
<sequence length="561" mass="62913">MVWQLNFSHGSAMKSIQLCFLLLVVFFTSSQQLSKPGDPTYWAAVVEHKEPDGDNARLRTTFASESFQQIIKDAGDVDIIVFPEHILNSRSTATFVPHESENVTPCYQTDYELFLIELSCSARSNAVYVVINLVEKELCANGAGSDTFKPCPATGVLYFNTNVVFDRRGRVISRYRKTHLWRHEYVETAVLRSPDIATFTTDFGVTFGHFICFDMLFYEPAMKLVRELNITDIVYPTYWFSELPFLGAVQLQEGWAFGNDVNLLAADASEPSGRTTGSGIYAGRGGRLVAEIFEEPTTKLLIAEVPKKEHGQLVPSFTPLFTPQLKTARVTKVATYKDYNVDIFESELLEENFLSLERTLCHGSFCCTFAIARKLTESSEVIGSGAKAYRYRIAAYWGNETTAIRVDRTEQATCALFACTNEHLSSCGYIFPEFEDVVNRHHFTKLNISANFPAAPRGRRLIMPSTLNALFLPVAVSEFDWTESPEAAANPDKPVFVNLNLVRQQNDLLTFAIWANYFTDLPSTHNLDHMHPNFTVPLNSGSAGILVSSFVWLISGLFLVL</sequence>
<dbReference type="InterPro" id="IPR043957">
    <property type="entry name" value="Vanin_C"/>
</dbReference>
<dbReference type="EMBL" id="JAMKOV010000087">
    <property type="protein sequence ID" value="KAI8034006.1"/>
    <property type="molecule type" value="Genomic_DNA"/>
</dbReference>
<dbReference type="PANTHER" id="PTHR10609:SF14">
    <property type="entry name" value="BIOTINIDASE"/>
    <property type="match status" value="1"/>
</dbReference>
<dbReference type="GO" id="GO:0016811">
    <property type="term" value="F:hydrolase activity, acting on carbon-nitrogen (but not peptide) bonds, in linear amides"/>
    <property type="evidence" value="ECO:0007669"/>
    <property type="project" value="InterPro"/>
</dbReference>
<keyword evidence="2 5" id="KW-0732">Signal</keyword>
<dbReference type="OrthoDB" id="10250282at2759"/>
<keyword evidence="3" id="KW-0378">Hydrolase</keyword>
<dbReference type="Pfam" id="PF00795">
    <property type="entry name" value="CN_hydrolase"/>
    <property type="match status" value="1"/>
</dbReference>
<feature type="chain" id="PRO_5040151695" description="CN hydrolase domain-containing protein" evidence="5">
    <location>
        <begin position="31"/>
        <end position="561"/>
    </location>
</feature>
<evidence type="ECO:0000256" key="3">
    <source>
        <dbReference type="ARBA" id="ARBA00022801"/>
    </source>
</evidence>
<dbReference type="PROSITE" id="PS50263">
    <property type="entry name" value="CN_HYDROLASE"/>
    <property type="match status" value="1"/>
</dbReference>
<dbReference type="PANTHER" id="PTHR10609">
    <property type="entry name" value="BIOTINIDASE-RELATED"/>
    <property type="match status" value="1"/>
</dbReference>
<dbReference type="InterPro" id="IPR040154">
    <property type="entry name" value="Biotinidase/VNN"/>
</dbReference>
<dbReference type="SUPFAM" id="SSF56317">
    <property type="entry name" value="Carbon-nitrogen hydrolase"/>
    <property type="match status" value="1"/>
</dbReference>
<feature type="signal peptide" evidence="5">
    <location>
        <begin position="1"/>
        <end position="30"/>
    </location>
</feature>
<evidence type="ECO:0000256" key="5">
    <source>
        <dbReference type="SAM" id="SignalP"/>
    </source>
</evidence>
<dbReference type="Gene3D" id="3.60.110.10">
    <property type="entry name" value="Carbon-nitrogen hydrolase"/>
    <property type="match status" value="1"/>
</dbReference>
<evidence type="ECO:0000256" key="1">
    <source>
        <dbReference type="ARBA" id="ARBA00008225"/>
    </source>
</evidence>
<organism evidence="7 8">
    <name type="scientific">Drosophila gunungcola</name>
    <name type="common">fruit fly</name>
    <dbReference type="NCBI Taxonomy" id="103775"/>
    <lineage>
        <taxon>Eukaryota</taxon>
        <taxon>Metazoa</taxon>
        <taxon>Ecdysozoa</taxon>
        <taxon>Arthropoda</taxon>
        <taxon>Hexapoda</taxon>
        <taxon>Insecta</taxon>
        <taxon>Pterygota</taxon>
        <taxon>Neoptera</taxon>
        <taxon>Endopterygota</taxon>
        <taxon>Diptera</taxon>
        <taxon>Brachycera</taxon>
        <taxon>Muscomorpha</taxon>
        <taxon>Ephydroidea</taxon>
        <taxon>Drosophilidae</taxon>
        <taxon>Drosophila</taxon>
        <taxon>Sophophora</taxon>
    </lineage>
</organism>
<dbReference type="InterPro" id="IPR003010">
    <property type="entry name" value="C-N_Hydrolase"/>
</dbReference>
<dbReference type="InterPro" id="IPR012101">
    <property type="entry name" value="Biotinidase-like_euk"/>
</dbReference>
<protein>
    <recommendedName>
        <fullName evidence="6">CN hydrolase domain-containing protein</fullName>
    </recommendedName>
</protein>
<evidence type="ECO:0000313" key="8">
    <source>
        <dbReference type="Proteomes" id="UP001059596"/>
    </source>
</evidence>
<dbReference type="InterPro" id="IPR036526">
    <property type="entry name" value="C-N_Hydrolase_sf"/>
</dbReference>
<accession>A0A9P9YBQ6</accession>
<comment type="similarity">
    <text evidence="1">Belongs to the carbon-nitrogen hydrolase superfamily. BTD/VNN family.</text>
</comment>
<keyword evidence="8" id="KW-1185">Reference proteome</keyword>
<evidence type="ECO:0000256" key="2">
    <source>
        <dbReference type="ARBA" id="ARBA00022729"/>
    </source>
</evidence>
<feature type="domain" description="CN hydrolase" evidence="6">
    <location>
        <begin position="41"/>
        <end position="307"/>
    </location>
</feature>
<gene>
    <name evidence="7" type="ORF">M5D96_013251</name>
</gene>
<reference evidence="7" key="1">
    <citation type="journal article" date="2023" name="Genome Biol. Evol.">
        <title>Long-read-based Genome Assembly of Drosophila gunungcola Reveals Fewer Chemosensory Genes in Flower-breeding Species.</title>
        <authorList>
            <person name="Negi A."/>
            <person name="Liao B.Y."/>
            <person name="Yeh S.D."/>
        </authorList>
    </citation>
    <scope>NUCLEOTIDE SEQUENCE</scope>
    <source>
        <strain evidence="7">Sukarami</strain>
    </source>
</reference>
<evidence type="ECO:0000313" key="7">
    <source>
        <dbReference type="EMBL" id="KAI8034006.1"/>
    </source>
</evidence>
<keyword evidence="4" id="KW-0325">Glycoprotein</keyword>
<evidence type="ECO:0000256" key="4">
    <source>
        <dbReference type="ARBA" id="ARBA00023180"/>
    </source>
</evidence>
<name>A0A9P9YBQ6_9MUSC</name>